<gene>
    <name evidence="8" type="ORF">AVDCRST_MAG68-4977</name>
</gene>
<evidence type="ECO:0008006" key="9">
    <source>
        <dbReference type="Google" id="ProtNLM"/>
    </source>
</evidence>
<evidence type="ECO:0000256" key="5">
    <source>
        <dbReference type="ARBA" id="ARBA00023237"/>
    </source>
</evidence>
<evidence type="ECO:0000259" key="6">
    <source>
        <dbReference type="Pfam" id="PF01103"/>
    </source>
</evidence>
<dbReference type="Gene3D" id="3.10.20.310">
    <property type="entry name" value="membrane protein fhac"/>
    <property type="match status" value="2"/>
</dbReference>
<name>A0A6J4MUQ2_9BACT</name>
<dbReference type="Pfam" id="PF07244">
    <property type="entry name" value="POTRA"/>
    <property type="match status" value="2"/>
</dbReference>
<evidence type="ECO:0000256" key="1">
    <source>
        <dbReference type="ARBA" id="ARBA00004370"/>
    </source>
</evidence>
<proteinExistence type="predicted"/>
<protein>
    <recommendedName>
        <fullName evidence="9">Outer membrane protein assembly factor YaeT</fullName>
    </recommendedName>
</protein>
<feature type="domain" description="POTRA" evidence="7">
    <location>
        <begin position="150"/>
        <end position="222"/>
    </location>
</feature>
<dbReference type="PANTHER" id="PTHR12815">
    <property type="entry name" value="SORTING AND ASSEMBLY MACHINERY SAMM50 PROTEIN FAMILY MEMBER"/>
    <property type="match status" value="1"/>
</dbReference>
<keyword evidence="3" id="KW-0732">Signal</keyword>
<reference evidence="8" key="1">
    <citation type="submission" date="2020-02" db="EMBL/GenBank/DDBJ databases">
        <authorList>
            <person name="Meier V. D."/>
        </authorList>
    </citation>
    <scope>NUCLEOTIDE SEQUENCE</scope>
    <source>
        <strain evidence="8">AVDCRST_MAG68</strain>
    </source>
</reference>
<evidence type="ECO:0000313" key="8">
    <source>
        <dbReference type="EMBL" id="CAA9367269.1"/>
    </source>
</evidence>
<dbReference type="AlphaFoldDB" id="A0A6J4MUQ2"/>
<keyword evidence="5" id="KW-0998">Cell outer membrane</keyword>
<keyword evidence="2" id="KW-0812">Transmembrane</keyword>
<evidence type="ECO:0000256" key="2">
    <source>
        <dbReference type="ARBA" id="ARBA00022692"/>
    </source>
</evidence>
<organism evidence="8">
    <name type="scientific">uncultured Gemmatimonadota bacterium</name>
    <dbReference type="NCBI Taxonomy" id="203437"/>
    <lineage>
        <taxon>Bacteria</taxon>
        <taxon>Pseudomonadati</taxon>
        <taxon>Gemmatimonadota</taxon>
        <taxon>environmental samples</taxon>
    </lineage>
</organism>
<evidence type="ECO:0000256" key="4">
    <source>
        <dbReference type="ARBA" id="ARBA00023136"/>
    </source>
</evidence>
<dbReference type="InterPro" id="IPR000184">
    <property type="entry name" value="Bac_surfAg_D15"/>
</dbReference>
<dbReference type="InterPro" id="IPR039910">
    <property type="entry name" value="D15-like"/>
</dbReference>
<dbReference type="InterPro" id="IPR010827">
    <property type="entry name" value="BamA/TamA_POTRA"/>
</dbReference>
<dbReference type="GO" id="GO:0019867">
    <property type="term" value="C:outer membrane"/>
    <property type="evidence" value="ECO:0007669"/>
    <property type="project" value="InterPro"/>
</dbReference>
<dbReference type="PROSITE" id="PS51257">
    <property type="entry name" value="PROKAR_LIPOPROTEIN"/>
    <property type="match status" value="1"/>
</dbReference>
<sequence length="745" mass="81247">MHAAPERRIVRSLFHVLAWVAAGVLLAACAGGSGAPSGPFPGLAQYAGREIRRVSFEGELELPEDTLRRAVTTRGATCRILGVLPVCPFGFGRTRPTLDLGLLSRDVVRIQLSYRDNGYYGTRVVPDVQEVAGGRVDVQFRITPGDLVTLRELEVQGVERADTTGQIAKRIPLKVGEPFRRIDFLASVDTVRNALLDRGFPYAQVLRNYSIDTIADVAEVQLVASTGPLVTVDTILFAGLDRITERTARQQIAIREGRKLRATDLSRSQRNLFELELVDFASVEVAPDSLQMTPDSAELDQDSIGSTVIVRVAEAARYAVDLSGGYGTQDCLRARGSHSDRNFLGGARRLEVSGLVSKLGAAGAVDGLRNSPLCDEFRLDSTSTRIDTTIANALNYRVAADFVQPRLFGIRTSFVASAYAERITEVGLYLRKARGGQAGFVRQIAPGTLLSATFNAERSRTEANDFFFCVALEVCNAEDIATLKESRWSNSVNTSLLRNRVRLDPFPSGGHQLRTTVDYASAALGSEDEYLRVYADGTVYRRLTGTIIGSARLAGGTFFQGILNGDGYIPPNRRFYGGGPASVRGFPRNELGPQVYVQRTRLRDQGEVTTLRVDTLSSATGGTRTVLGTLEVTAPSPFLREALRLAAFVDAGRVWDPATRQDDEVRDPGLRVTPGVGLRYATPVGPLRVDVAYNPHGREEGVLFAIDENDRLLPTPINTQYRPEGRGGALDLNRFIFQLSVGQTF</sequence>
<evidence type="ECO:0000256" key="3">
    <source>
        <dbReference type="ARBA" id="ARBA00022729"/>
    </source>
</evidence>
<dbReference type="Pfam" id="PF01103">
    <property type="entry name" value="Omp85"/>
    <property type="match status" value="1"/>
</dbReference>
<feature type="domain" description="Bacterial surface antigen (D15)" evidence="6">
    <location>
        <begin position="385"/>
        <end position="745"/>
    </location>
</feature>
<evidence type="ECO:0000259" key="7">
    <source>
        <dbReference type="Pfam" id="PF07244"/>
    </source>
</evidence>
<comment type="subcellular location">
    <subcellularLocation>
        <location evidence="1">Membrane</location>
    </subcellularLocation>
</comment>
<dbReference type="EMBL" id="CADCTW010000227">
    <property type="protein sequence ID" value="CAA9367269.1"/>
    <property type="molecule type" value="Genomic_DNA"/>
</dbReference>
<keyword evidence="4" id="KW-0472">Membrane</keyword>
<feature type="domain" description="POTRA" evidence="7">
    <location>
        <begin position="51"/>
        <end position="145"/>
    </location>
</feature>
<dbReference type="PANTHER" id="PTHR12815:SF47">
    <property type="entry name" value="TRANSLOCATION AND ASSEMBLY MODULE SUBUNIT TAMA"/>
    <property type="match status" value="1"/>
</dbReference>
<dbReference type="Gene3D" id="2.40.160.50">
    <property type="entry name" value="membrane protein fhac: a member of the omp85/tpsb transporter family"/>
    <property type="match status" value="1"/>
</dbReference>
<accession>A0A6J4MUQ2</accession>